<evidence type="ECO:0000256" key="4">
    <source>
        <dbReference type="ARBA" id="ARBA00022643"/>
    </source>
</evidence>
<evidence type="ECO:0000259" key="6">
    <source>
        <dbReference type="Pfam" id="PF00724"/>
    </source>
</evidence>
<keyword evidence="5" id="KW-0521">NADP</keyword>
<accession>A0ABQ5D203</accession>
<dbReference type="Gene3D" id="3.20.20.70">
    <property type="entry name" value="Aldolase class I"/>
    <property type="match status" value="1"/>
</dbReference>
<keyword evidence="8" id="KW-1185">Reference proteome</keyword>
<dbReference type="InterPro" id="IPR001155">
    <property type="entry name" value="OxRdtase_FMN_N"/>
</dbReference>
<dbReference type="Pfam" id="PF00724">
    <property type="entry name" value="Oxidored_FMN"/>
    <property type="match status" value="1"/>
</dbReference>
<name>A0ABQ5D203_9ASTR</name>
<evidence type="ECO:0000313" key="7">
    <source>
        <dbReference type="EMBL" id="GJT32218.1"/>
    </source>
</evidence>
<evidence type="ECO:0000256" key="2">
    <source>
        <dbReference type="ARBA" id="ARBA00005979"/>
    </source>
</evidence>
<dbReference type="SUPFAM" id="SSF51395">
    <property type="entry name" value="FMN-linked oxidoreductases"/>
    <property type="match status" value="1"/>
</dbReference>
<gene>
    <name evidence="7" type="ORF">Tco_0922637</name>
</gene>
<dbReference type="EMBL" id="BQNB010014774">
    <property type="protein sequence ID" value="GJT32218.1"/>
    <property type="molecule type" value="Genomic_DNA"/>
</dbReference>
<feature type="domain" description="NADH:flavin oxidoreductase/NADH oxidase N-terminal" evidence="6">
    <location>
        <begin position="8"/>
        <end position="91"/>
    </location>
</feature>
<dbReference type="PANTHER" id="PTHR22893">
    <property type="entry name" value="NADH OXIDOREDUCTASE-RELATED"/>
    <property type="match status" value="1"/>
</dbReference>
<evidence type="ECO:0000313" key="8">
    <source>
        <dbReference type="Proteomes" id="UP001151760"/>
    </source>
</evidence>
<keyword evidence="3" id="KW-0285">Flavoprotein</keyword>
<evidence type="ECO:0000256" key="3">
    <source>
        <dbReference type="ARBA" id="ARBA00022630"/>
    </source>
</evidence>
<dbReference type="Proteomes" id="UP001151760">
    <property type="component" value="Unassembled WGS sequence"/>
</dbReference>
<feature type="non-terminal residue" evidence="7">
    <location>
        <position position="91"/>
    </location>
</feature>
<proteinExistence type="inferred from homology"/>
<organism evidence="7 8">
    <name type="scientific">Tanacetum coccineum</name>
    <dbReference type="NCBI Taxonomy" id="301880"/>
    <lineage>
        <taxon>Eukaryota</taxon>
        <taxon>Viridiplantae</taxon>
        <taxon>Streptophyta</taxon>
        <taxon>Embryophyta</taxon>
        <taxon>Tracheophyta</taxon>
        <taxon>Spermatophyta</taxon>
        <taxon>Magnoliopsida</taxon>
        <taxon>eudicotyledons</taxon>
        <taxon>Gunneridae</taxon>
        <taxon>Pentapetalae</taxon>
        <taxon>asterids</taxon>
        <taxon>campanulids</taxon>
        <taxon>Asterales</taxon>
        <taxon>Asteraceae</taxon>
        <taxon>Asteroideae</taxon>
        <taxon>Anthemideae</taxon>
        <taxon>Anthemidinae</taxon>
        <taxon>Tanacetum</taxon>
    </lineage>
</organism>
<evidence type="ECO:0000256" key="5">
    <source>
        <dbReference type="ARBA" id="ARBA00022857"/>
    </source>
</evidence>
<comment type="similarity">
    <text evidence="2">Belongs to the NADH:flavin oxidoreductase/NADH oxidase family.</text>
</comment>
<sequence>MEGQGIPLLTPYKMGNFQLSHRVVLAPLTRFRSYNGVPQSNAILYYSQRATEGGFLIAEAASISNPPHGYRNAPGIWSKVQVDAWKPIVDA</sequence>
<protein>
    <submittedName>
        <fullName evidence="7">12-oxophytodienoate reductase 11</fullName>
    </submittedName>
</protein>
<reference evidence="7" key="1">
    <citation type="journal article" date="2022" name="Int. J. Mol. Sci.">
        <title>Draft Genome of Tanacetum Coccineum: Genomic Comparison of Closely Related Tanacetum-Family Plants.</title>
        <authorList>
            <person name="Yamashiro T."/>
            <person name="Shiraishi A."/>
            <person name="Nakayama K."/>
            <person name="Satake H."/>
        </authorList>
    </citation>
    <scope>NUCLEOTIDE SEQUENCE</scope>
</reference>
<dbReference type="InterPro" id="IPR013785">
    <property type="entry name" value="Aldolase_TIM"/>
</dbReference>
<reference evidence="7" key="2">
    <citation type="submission" date="2022-01" db="EMBL/GenBank/DDBJ databases">
        <authorList>
            <person name="Yamashiro T."/>
            <person name="Shiraishi A."/>
            <person name="Satake H."/>
            <person name="Nakayama K."/>
        </authorList>
    </citation>
    <scope>NUCLEOTIDE SEQUENCE</scope>
</reference>
<dbReference type="PANTHER" id="PTHR22893:SF139">
    <property type="entry name" value="12-OXOPHYTODIENOATE REDUCTASE"/>
    <property type="match status" value="1"/>
</dbReference>
<comment type="caution">
    <text evidence="7">The sequence shown here is derived from an EMBL/GenBank/DDBJ whole genome shotgun (WGS) entry which is preliminary data.</text>
</comment>
<keyword evidence="4" id="KW-0288">FMN</keyword>
<evidence type="ECO:0000256" key="1">
    <source>
        <dbReference type="ARBA" id="ARBA00001917"/>
    </source>
</evidence>
<dbReference type="InterPro" id="IPR045247">
    <property type="entry name" value="Oye-like"/>
</dbReference>
<comment type="cofactor">
    <cofactor evidence="1">
        <name>FMN</name>
        <dbReference type="ChEBI" id="CHEBI:58210"/>
    </cofactor>
</comment>